<dbReference type="SUPFAM" id="SSF51445">
    <property type="entry name" value="(Trans)glycosidases"/>
    <property type="match status" value="1"/>
</dbReference>
<evidence type="ECO:0000313" key="7">
    <source>
        <dbReference type="Proteomes" id="UP000525652"/>
    </source>
</evidence>
<evidence type="ECO:0000256" key="2">
    <source>
        <dbReference type="ARBA" id="ARBA00023277"/>
    </source>
</evidence>
<keyword evidence="7" id="KW-1185">Reference proteome</keyword>
<dbReference type="SMART" id="SM00633">
    <property type="entry name" value="Glyco_10"/>
    <property type="match status" value="1"/>
</dbReference>
<dbReference type="AlphaFoldDB" id="A0A7X1B0L7"/>
<evidence type="ECO:0000256" key="3">
    <source>
        <dbReference type="ARBA" id="ARBA00023326"/>
    </source>
</evidence>
<proteinExistence type="inferred from homology"/>
<reference evidence="6 7" key="1">
    <citation type="submission" date="2020-07" db="EMBL/GenBank/DDBJ databases">
        <authorList>
            <person name="Feng X."/>
        </authorList>
    </citation>
    <scope>NUCLEOTIDE SEQUENCE [LARGE SCALE GENOMIC DNA]</scope>
    <source>
        <strain evidence="6 7">JCM14086</strain>
    </source>
</reference>
<dbReference type="PANTHER" id="PTHR31490">
    <property type="entry name" value="GLYCOSYL HYDROLASE"/>
    <property type="match status" value="1"/>
</dbReference>
<dbReference type="GO" id="GO:0045493">
    <property type="term" value="P:xylan catabolic process"/>
    <property type="evidence" value="ECO:0007669"/>
    <property type="project" value="UniProtKB-KW"/>
</dbReference>
<keyword evidence="2 4" id="KW-0119">Carbohydrate metabolism</keyword>
<sequence>MHNKAFTEEAQSMLAHLMTDDPQMDHRIAAGIEENRKGWGRLQLVSRDGSPIGRADVKLRQLKHEFHFGCNAFLLDQLPESEKNERYRELFSKLFNLAVVPFYWSDLEPEEGKLRFEKESPFIYRRPPADLVLEFCNEQGITPKGHPLLWHNFRPSWLSCDETEMREKIHRRFQQISDRYADKIKIWDVCNEAQTLTVDERITHVPENHVEYAFELAERYFPTCTKTYNDDRIWYRYSRTYSPVYLLLKSLMQQGHKVDALGLQLHMFPSTFYNAFRYLNPRNLFNCFDLYGSLNIPLNMSEISITSRRDFGDGDAFQEIVAEKLYRIWFSHAAMNGIVWWNMVDNTAAYAPLGDETAGENQLRAGLVNYDMTTKPAYKALHRLIHEEWQTHPEFEYNEGAKNQFRAFYGDYELTVTTDQGTSKHTIKLSRSDLNTFRIEV</sequence>
<gene>
    <name evidence="6" type="ORF">H5P30_16755</name>
</gene>
<dbReference type="PANTHER" id="PTHR31490:SF1">
    <property type="entry name" value="ENDO-1,4-BETA-XYLANASE 1"/>
    <property type="match status" value="1"/>
</dbReference>
<dbReference type="InterPro" id="IPR017853">
    <property type="entry name" value="GH"/>
</dbReference>
<keyword evidence="4 6" id="KW-0326">Glycosidase</keyword>
<comment type="catalytic activity">
    <reaction evidence="4">
        <text>Endohydrolysis of (1-&gt;4)-beta-D-xylosidic linkages in xylans.</text>
        <dbReference type="EC" id="3.2.1.8"/>
    </reaction>
</comment>
<keyword evidence="1 4" id="KW-0378">Hydrolase</keyword>
<dbReference type="InterPro" id="IPR044846">
    <property type="entry name" value="GH10"/>
</dbReference>
<protein>
    <recommendedName>
        <fullName evidence="4">Beta-xylanase</fullName>
        <ecNumber evidence="4">3.2.1.8</ecNumber>
    </recommendedName>
</protein>
<dbReference type="Proteomes" id="UP000525652">
    <property type="component" value="Unassembled WGS sequence"/>
</dbReference>
<evidence type="ECO:0000256" key="4">
    <source>
        <dbReference type="RuleBase" id="RU361174"/>
    </source>
</evidence>
<accession>A0A7X1B0L7</accession>
<evidence type="ECO:0000259" key="5">
    <source>
        <dbReference type="PROSITE" id="PS51760"/>
    </source>
</evidence>
<feature type="domain" description="GH10" evidence="5">
    <location>
        <begin position="72"/>
        <end position="384"/>
    </location>
</feature>
<dbReference type="GO" id="GO:0031176">
    <property type="term" value="F:endo-1,4-beta-xylanase activity"/>
    <property type="evidence" value="ECO:0007669"/>
    <property type="project" value="UniProtKB-EC"/>
</dbReference>
<dbReference type="EMBL" id="JACHVA010000126">
    <property type="protein sequence ID" value="MBC2603436.1"/>
    <property type="molecule type" value="Genomic_DNA"/>
</dbReference>
<keyword evidence="6" id="KW-0858">Xylan degradation</keyword>
<evidence type="ECO:0000256" key="1">
    <source>
        <dbReference type="ARBA" id="ARBA00022801"/>
    </source>
</evidence>
<comment type="caution">
    <text evidence="6">The sequence shown here is derived from an EMBL/GenBank/DDBJ whole genome shotgun (WGS) entry which is preliminary data.</text>
</comment>
<name>A0A7X1B0L7_9BACT</name>
<dbReference type="EC" id="3.2.1.8" evidence="4"/>
<dbReference type="RefSeq" id="WP_185694062.1">
    <property type="nucleotide sequence ID" value="NZ_JACHVA010000126.1"/>
</dbReference>
<keyword evidence="3 4" id="KW-0624">Polysaccharide degradation</keyword>
<organism evidence="6 7">
    <name type="scientific">Puniceicoccus vermicola</name>
    <dbReference type="NCBI Taxonomy" id="388746"/>
    <lineage>
        <taxon>Bacteria</taxon>
        <taxon>Pseudomonadati</taxon>
        <taxon>Verrucomicrobiota</taxon>
        <taxon>Opitutia</taxon>
        <taxon>Puniceicoccales</taxon>
        <taxon>Puniceicoccaceae</taxon>
        <taxon>Puniceicoccus</taxon>
    </lineage>
</organism>
<evidence type="ECO:0000313" key="6">
    <source>
        <dbReference type="EMBL" id="MBC2603436.1"/>
    </source>
</evidence>
<dbReference type="Gene3D" id="3.20.20.80">
    <property type="entry name" value="Glycosidases"/>
    <property type="match status" value="1"/>
</dbReference>
<dbReference type="PRINTS" id="PR00134">
    <property type="entry name" value="GLHYDRLASE10"/>
</dbReference>
<comment type="similarity">
    <text evidence="4">Belongs to the glycosyl hydrolase 10 (cellulase F) family.</text>
</comment>
<dbReference type="Pfam" id="PF00331">
    <property type="entry name" value="Glyco_hydro_10"/>
    <property type="match status" value="1"/>
</dbReference>
<dbReference type="PROSITE" id="PS51760">
    <property type="entry name" value="GH10_2"/>
    <property type="match status" value="1"/>
</dbReference>
<dbReference type="InterPro" id="IPR001000">
    <property type="entry name" value="GH10_dom"/>
</dbReference>